<evidence type="ECO:0000313" key="3">
    <source>
        <dbReference type="EMBL" id="WAR13555.1"/>
    </source>
</evidence>
<feature type="non-terminal residue" evidence="3">
    <location>
        <position position="1"/>
    </location>
</feature>
<gene>
    <name evidence="3" type="ORF">MAR_027735</name>
</gene>
<evidence type="ECO:0000256" key="1">
    <source>
        <dbReference type="SAM" id="MobiDB-lite"/>
    </source>
</evidence>
<dbReference type="InterPro" id="IPR044822">
    <property type="entry name" value="Myb_DNA-bind_4"/>
</dbReference>
<feature type="region of interest" description="Disordered" evidence="1">
    <location>
        <begin position="145"/>
        <end position="179"/>
    </location>
</feature>
<evidence type="ECO:0000259" key="2">
    <source>
        <dbReference type="PROSITE" id="PS50090"/>
    </source>
</evidence>
<dbReference type="EMBL" id="CP111019">
    <property type="protein sequence ID" value="WAR13555.1"/>
    <property type="molecule type" value="Genomic_DNA"/>
</dbReference>
<keyword evidence="4" id="KW-1185">Reference proteome</keyword>
<dbReference type="Proteomes" id="UP001164746">
    <property type="component" value="Chromosome 8"/>
</dbReference>
<feature type="domain" description="Myb-like" evidence="2">
    <location>
        <begin position="39"/>
        <end position="105"/>
    </location>
</feature>
<accession>A0ABY7EW89</accession>
<dbReference type="PANTHER" id="PTHR47595">
    <property type="entry name" value="HEAT SHOCK 70 KDA PROTEIN 14"/>
    <property type="match status" value="1"/>
</dbReference>
<dbReference type="InterPro" id="IPR001005">
    <property type="entry name" value="SANT/Myb"/>
</dbReference>
<name>A0ABY7EW89_MYAAR</name>
<protein>
    <recommendedName>
        <fullName evidence="2">Myb-like domain-containing protein</fullName>
    </recommendedName>
</protein>
<dbReference type="Pfam" id="PF13837">
    <property type="entry name" value="Myb_DNA-bind_4"/>
    <property type="match status" value="1"/>
</dbReference>
<dbReference type="PANTHER" id="PTHR47595:SF1">
    <property type="entry name" value="MYB_SANT-LIKE DNA-BINDING DOMAIN-CONTAINING PROTEIN"/>
    <property type="match status" value="1"/>
</dbReference>
<reference evidence="3" key="1">
    <citation type="submission" date="2022-11" db="EMBL/GenBank/DDBJ databases">
        <title>Centuries of genome instability and evolution in soft-shell clam transmissible cancer (bioRxiv).</title>
        <authorList>
            <person name="Hart S.F.M."/>
            <person name="Yonemitsu M.A."/>
            <person name="Giersch R.M."/>
            <person name="Beal B.F."/>
            <person name="Arriagada G."/>
            <person name="Davis B.W."/>
            <person name="Ostrander E.A."/>
            <person name="Goff S.P."/>
            <person name="Metzger M.J."/>
        </authorList>
    </citation>
    <scope>NUCLEOTIDE SEQUENCE</scope>
    <source>
        <strain evidence="3">MELC-2E11</strain>
        <tissue evidence="3">Siphon/mantle</tissue>
    </source>
</reference>
<organism evidence="3 4">
    <name type="scientific">Mya arenaria</name>
    <name type="common">Soft-shell clam</name>
    <dbReference type="NCBI Taxonomy" id="6604"/>
    <lineage>
        <taxon>Eukaryota</taxon>
        <taxon>Metazoa</taxon>
        <taxon>Spiralia</taxon>
        <taxon>Lophotrochozoa</taxon>
        <taxon>Mollusca</taxon>
        <taxon>Bivalvia</taxon>
        <taxon>Autobranchia</taxon>
        <taxon>Heteroconchia</taxon>
        <taxon>Euheterodonta</taxon>
        <taxon>Imparidentia</taxon>
        <taxon>Neoheterodontei</taxon>
        <taxon>Myida</taxon>
        <taxon>Myoidea</taxon>
        <taxon>Myidae</taxon>
        <taxon>Mya</taxon>
    </lineage>
</organism>
<dbReference type="PROSITE" id="PS50090">
    <property type="entry name" value="MYB_LIKE"/>
    <property type="match status" value="1"/>
</dbReference>
<sequence length="205" mass="23564">EYTETVYGKVLEHVNDLGNVAVERIHPWVLNEEPSSEHHPQTSRFIWSTEIVEVLIDLHTEKEELFKKLSVKKICVWKAIAQEINKISSTEVSATQCEQKWKNITKKFRDTIHHNNKSGSDRKECPFYKELQHCYGYKPNVNPQFTAGSSQHSDAAASKQHSESVDLSQQSEGVREDASIENIVNNACIDVNNNERKKTEKNEKE</sequence>
<evidence type="ECO:0000313" key="4">
    <source>
        <dbReference type="Proteomes" id="UP001164746"/>
    </source>
</evidence>
<proteinExistence type="predicted"/>
<dbReference type="Gene3D" id="1.10.10.60">
    <property type="entry name" value="Homeodomain-like"/>
    <property type="match status" value="1"/>
</dbReference>